<proteinExistence type="predicted"/>
<dbReference type="AlphaFoldDB" id="A0A225W1U2"/>
<name>A0A225W1U2_9STRA</name>
<dbReference type="EMBL" id="NBNE01002070">
    <property type="protein sequence ID" value="OWZ11646.1"/>
    <property type="molecule type" value="Genomic_DNA"/>
</dbReference>
<evidence type="ECO:0000256" key="1">
    <source>
        <dbReference type="SAM" id="MobiDB-lite"/>
    </source>
</evidence>
<evidence type="ECO:0000313" key="3">
    <source>
        <dbReference type="Proteomes" id="UP000198211"/>
    </source>
</evidence>
<feature type="compositionally biased region" description="Basic and acidic residues" evidence="1">
    <location>
        <begin position="110"/>
        <end position="121"/>
    </location>
</feature>
<feature type="compositionally biased region" description="Polar residues" evidence="1">
    <location>
        <begin position="31"/>
        <end position="58"/>
    </location>
</feature>
<feature type="compositionally biased region" description="Acidic residues" evidence="1">
    <location>
        <begin position="19"/>
        <end position="29"/>
    </location>
</feature>
<feature type="region of interest" description="Disordered" evidence="1">
    <location>
        <begin position="1"/>
        <end position="156"/>
    </location>
</feature>
<dbReference type="Proteomes" id="UP000198211">
    <property type="component" value="Unassembled WGS sequence"/>
</dbReference>
<reference evidence="3" key="1">
    <citation type="submission" date="2017-03" db="EMBL/GenBank/DDBJ databases">
        <title>Phytopthora megakarya and P. palmivora, two closely related causual agents of cacao black pod achieved similar genome size and gene model numbers by different mechanisms.</title>
        <authorList>
            <person name="Ali S."/>
            <person name="Shao J."/>
            <person name="Larry D.J."/>
            <person name="Kronmiller B."/>
            <person name="Shen D."/>
            <person name="Strem M.D."/>
            <person name="Melnick R.L."/>
            <person name="Guiltinan M.J."/>
            <person name="Tyler B.M."/>
            <person name="Meinhardt L.W."/>
            <person name="Bailey B.A."/>
        </authorList>
    </citation>
    <scope>NUCLEOTIDE SEQUENCE [LARGE SCALE GENOMIC DNA]</scope>
    <source>
        <strain evidence="3">zdho120</strain>
    </source>
</reference>
<comment type="caution">
    <text evidence="2">The sequence shown here is derived from an EMBL/GenBank/DDBJ whole genome shotgun (WGS) entry which is preliminary data.</text>
</comment>
<dbReference type="OrthoDB" id="128404at2759"/>
<gene>
    <name evidence="2" type="ORF">PHMEG_00015308</name>
</gene>
<keyword evidence="3" id="KW-1185">Reference proteome</keyword>
<sequence>MVRVPGSFGDSGFHRESQEEVQVETEEGNEMSSDARPTTTSLKARSADQQSARRNSVNGIEADLDPDPDLEEKPHPPQDSVMNTPVDLDSHQDSLTKQTKVKAESYSFIDPDKPTLYRPKDTQVSGSEIGKPRSNSVRKKMKAPDDEEDEDRHGSC</sequence>
<accession>A0A225W1U2</accession>
<organism evidence="2 3">
    <name type="scientific">Phytophthora megakarya</name>
    <dbReference type="NCBI Taxonomy" id="4795"/>
    <lineage>
        <taxon>Eukaryota</taxon>
        <taxon>Sar</taxon>
        <taxon>Stramenopiles</taxon>
        <taxon>Oomycota</taxon>
        <taxon>Peronosporomycetes</taxon>
        <taxon>Peronosporales</taxon>
        <taxon>Peronosporaceae</taxon>
        <taxon>Phytophthora</taxon>
    </lineage>
</organism>
<protein>
    <submittedName>
        <fullName evidence="2">Uncharacterized protein</fullName>
    </submittedName>
</protein>
<evidence type="ECO:0000313" key="2">
    <source>
        <dbReference type="EMBL" id="OWZ11646.1"/>
    </source>
</evidence>